<sequence length="264" mass="28828">MNGTLITASATDLNGVTGYGTYLSGITPGSVAASKAMVTNANSAIQFGSGSSTTYQIKYFASTSLRDSIRVYRVNDSRPLIIGTQIDGSASTNRTYPILNIVSSIDPTAQHARPLRRQDELTLQKKPLNCVRRWRSYQQQPRPRSITFAPDTASKSASQSRPNDANVNATPDDSCVAVSAARANATSTAVTVTEASVREVVARLQEVWGETYQGSAMVWRIGQMRSCEIWIAQRGKKIYKTLLLLLSSVYLCIVYTNCQQTQNL</sequence>
<dbReference type="VEuPathDB" id="FungiDB:PPTG_21503"/>
<dbReference type="OrthoDB" id="109072at2759"/>
<dbReference type="AlphaFoldDB" id="W2QXU4"/>
<evidence type="ECO:0000256" key="1">
    <source>
        <dbReference type="SAM" id="MobiDB-lite"/>
    </source>
</evidence>
<organism evidence="2 3">
    <name type="scientific">Phytophthora nicotianae (strain INRA-310)</name>
    <name type="common">Phytophthora parasitica</name>
    <dbReference type="NCBI Taxonomy" id="761204"/>
    <lineage>
        <taxon>Eukaryota</taxon>
        <taxon>Sar</taxon>
        <taxon>Stramenopiles</taxon>
        <taxon>Oomycota</taxon>
        <taxon>Peronosporomycetes</taxon>
        <taxon>Peronosporales</taxon>
        <taxon>Peronosporaceae</taxon>
        <taxon>Phytophthora</taxon>
    </lineage>
</organism>
<dbReference type="RefSeq" id="XP_008896550.1">
    <property type="nucleotide sequence ID" value="XM_008898302.1"/>
</dbReference>
<feature type="region of interest" description="Disordered" evidence="1">
    <location>
        <begin position="136"/>
        <end position="171"/>
    </location>
</feature>
<dbReference type="EMBL" id="KI669566">
    <property type="protein sequence ID" value="ETN18052.1"/>
    <property type="molecule type" value="Genomic_DNA"/>
</dbReference>
<feature type="compositionally biased region" description="Polar residues" evidence="1">
    <location>
        <begin position="153"/>
        <end position="171"/>
    </location>
</feature>
<reference evidence="2 3" key="2">
    <citation type="submission" date="2013-11" db="EMBL/GenBank/DDBJ databases">
        <title>The Genome Sequence of Phytophthora parasitica INRA-310.</title>
        <authorList>
            <consortium name="The Broad Institute Genomics Platform"/>
            <person name="Russ C."/>
            <person name="Tyler B."/>
            <person name="Panabieres F."/>
            <person name="Shan W."/>
            <person name="Tripathy S."/>
            <person name="Grunwald N."/>
            <person name="Machado M."/>
            <person name="Johnson C.S."/>
            <person name="Arredondo F."/>
            <person name="Hong C."/>
            <person name="Coffey M."/>
            <person name="Young S.K."/>
            <person name="Zeng Q."/>
            <person name="Gargeya S."/>
            <person name="Fitzgerald M."/>
            <person name="Abouelleil A."/>
            <person name="Alvarado L."/>
            <person name="Chapman S.B."/>
            <person name="Gainer-Dewar J."/>
            <person name="Goldberg J."/>
            <person name="Griggs A."/>
            <person name="Gujja S."/>
            <person name="Hansen M."/>
            <person name="Howarth C."/>
            <person name="Imamovic A."/>
            <person name="Ireland A."/>
            <person name="Larimer J."/>
            <person name="McCowan C."/>
            <person name="Murphy C."/>
            <person name="Pearson M."/>
            <person name="Poon T.W."/>
            <person name="Priest M."/>
            <person name="Roberts A."/>
            <person name="Saif S."/>
            <person name="Shea T."/>
            <person name="Sykes S."/>
            <person name="Wortman J."/>
            <person name="Nusbaum C."/>
            <person name="Birren B."/>
        </authorList>
    </citation>
    <scope>NUCLEOTIDE SEQUENCE [LARGE SCALE GENOMIC DNA]</scope>
    <source>
        <strain evidence="2 3">INRA-310</strain>
    </source>
</reference>
<reference evidence="3" key="1">
    <citation type="submission" date="2011-12" db="EMBL/GenBank/DDBJ databases">
        <authorList>
            <consortium name="The Broad Institute Genome Sequencing Platform"/>
            <person name="Russ C."/>
            <person name="Tyler B."/>
            <person name="Panabieres F."/>
            <person name="Shan W."/>
            <person name="Tripathy S."/>
            <person name="Grunwald N."/>
            <person name="Machado M."/>
            <person name="Young S.K."/>
            <person name="Zeng Q."/>
            <person name="Gargeya S."/>
            <person name="Fitzgerald M."/>
            <person name="Haas B."/>
            <person name="Abouelleil A."/>
            <person name="Alvarado L."/>
            <person name="Arachchi H.M."/>
            <person name="Berlin A."/>
            <person name="Chapman S.B."/>
            <person name="Gearin G."/>
            <person name="Goldberg J."/>
            <person name="Griggs A."/>
            <person name="Gujja S."/>
            <person name="Hansen M."/>
            <person name="Heiman D."/>
            <person name="Howarth C."/>
            <person name="Larimer J."/>
            <person name="Lui A."/>
            <person name="MacDonald P.J.P."/>
            <person name="McCowen C."/>
            <person name="Montmayeur A."/>
            <person name="Murphy C."/>
            <person name="Neiman D."/>
            <person name="Pearson M."/>
            <person name="Priest M."/>
            <person name="Roberts A."/>
            <person name="Saif S."/>
            <person name="Shea T."/>
            <person name="Sisk P."/>
            <person name="Stolte C."/>
            <person name="Sykes S."/>
            <person name="Wortman J."/>
            <person name="Nusbaum C."/>
            <person name="Birren B."/>
        </authorList>
    </citation>
    <scope>NUCLEOTIDE SEQUENCE [LARGE SCALE GENOMIC DNA]</scope>
    <source>
        <strain evidence="3">INRA-310</strain>
    </source>
</reference>
<evidence type="ECO:0000313" key="3">
    <source>
        <dbReference type="Proteomes" id="UP000018817"/>
    </source>
</evidence>
<proteinExistence type="predicted"/>
<dbReference type="STRING" id="761204.W2QXU4"/>
<gene>
    <name evidence="2" type="ORF">PPTG_21503</name>
</gene>
<accession>W2QXU4</accession>
<evidence type="ECO:0000313" key="2">
    <source>
        <dbReference type="EMBL" id="ETN18052.1"/>
    </source>
</evidence>
<protein>
    <submittedName>
        <fullName evidence="2">Uncharacterized protein</fullName>
    </submittedName>
</protein>
<dbReference type="Proteomes" id="UP000018817">
    <property type="component" value="Unassembled WGS sequence"/>
</dbReference>
<dbReference type="GeneID" id="20190102"/>
<name>W2QXU4_PHYN3</name>